<comment type="caution">
    <text evidence="7">The sequence shown here is derived from an EMBL/GenBank/DDBJ whole genome shotgun (WGS) entry which is preliminary data.</text>
</comment>
<name>A0A5R8PE95_9NOCA</name>
<dbReference type="AlphaFoldDB" id="A0A5R8PE95"/>
<sequence length="338" mass="35362">MLKVLAAGCSAVGFAVVVIASVVATVVVFDHNSGPLAPPTAGSGSTSAPSPDAVSDIPPEMLVLYQRAADVCPGLDWSVLASIGKIETDHGRAQLPGVASGENFAGAGGPMQFLALTFEQVVTRHAMPPGGASPPSRYNPSDAVHAAAYYLCDSGAPADMYRAIWAYNNADWYVRQVLDQARRYATPAPPKQHPGAGDCATIHAAPTAATVLRFACDQLGMPYVWGGNGPVDGGWDCSGLTKAAYAVAGISLPRVAHDQYHATTPIPDDQLQPGDLVFYGTAGNLHHVGIYLGAGKMINAPTFGQPVQIADYRREGDQYYGATRPLLAPTTPNENQHL</sequence>
<keyword evidence="3 7" id="KW-0378">Hydrolase</keyword>
<reference evidence="8 9" key="1">
    <citation type="submission" date="2019-05" db="EMBL/GenBank/DDBJ databases">
        <title>Genomes sequences of two Nocardia cyriacigeorgica environmental isolates, type strains Nocardia asteroides ATCC 19247 and Nocardia cyriacigeorgica DSM 44484.</title>
        <authorList>
            <person name="Vautrin F."/>
            <person name="Bergeron E."/>
            <person name="Dubost A."/>
            <person name="Abrouk D."/>
            <person name="Rodriguez Nava V."/>
            <person name="Pujic P."/>
        </authorList>
    </citation>
    <scope>NUCLEOTIDE SEQUENCE [LARGE SCALE GENOMIC DNA]</scope>
    <source>
        <strain evidence="7 9">EML 1456</strain>
        <strain evidence="6 8">EML 446</strain>
    </source>
</reference>
<dbReference type="PROSITE" id="PS51935">
    <property type="entry name" value="NLPC_P60"/>
    <property type="match status" value="1"/>
</dbReference>
<evidence type="ECO:0000256" key="2">
    <source>
        <dbReference type="ARBA" id="ARBA00022670"/>
    </source>
</evidence>
<feature type="domain" description="NlpC/P60" evidence="5">
    <location>
        <begin position="205"/>
        <end position="327"/>
    </location>
</feature>
<keyword evidence="4" id="KW-0788">Thiol protease</keyword>
<dbReference type="PANTHER" id="PTHR47359">
    <property type="entry name" value="PEPTIDOGLYCAN DL-ENDOPEPTIDASE CWLO"/>
    <property type="match status" value="1"/>
</dbReference>
<dbReference type="InterPro" id="IPR023346">
    <property type="entry name" value="Lysozyme-like_dom_sf"/>
</dbReference>
<evidence type="ECO:0000313" key="8">
    <source>
        <dbReference type="Proteomes" id="UP000306378"/>
    </source>
</evidence>
<dbReference type="Pfam" id="PF00877">
    <property type="entry name" value="NLPC_P60"/>
    <property type="match status" value="1"/>
</dbReference>
<keyword evidence="2" id="KW-0645">Protease</keyword>
<dbReference type="InterPro" id="IPR038765">
    <property type="entry name" value="Papain-like_cys_pep_sf"/>
</dbReference>
<evidence type="ECO:0000256" key="3">
    <source>
        <dbReference type="ARBA" id="ARBA00022801"/>
    </source>
</evidence>
<organism evidence="7 9">
    <name type="scientific">Nocardia cyriacigeorgica</name>
    <dbReference type="NCBI Taxonomy" id="135487"/>
    <lineage>
        <taxon>Bacteria</taxon>
        <taxon>Bacillati</taxon>
        <taxon>Actinomycetota</taxon>
        <taxon>Actinomycetes</taxon>
        <taxon>Mycobacteriales</taxon>
        <taxon>Nocardiaceae</taxon>
        <taxon>Nocardia</taxon>
    </lineage>
</organism>
<evidence type="ECO:0000259" key="5">
    <source>
        <dbReference type="PROSITE" id="PS51935"/>
    </source>
</evidence>
<dbReference type="EMBL" id="VBUU01000012">
    <property type="protein sequence ID" value="TLG10246.1"/>
    <property type="molecule type" value="Genomic_DNA"/>
</dbReference>
<dbReference type="InterPro" id="IPR051794">
    <property type="entry name" value="PG_Endopeptidase_C40"/>
</dbReference>
<dbReference type="InterPro" id="IPR000064">
    <property type="entry name" value="NLP_P60_dom"/>
</dbReference>
<dbReference type="GO" id="GO:0008234">
    <property type="term" value="F:cysteine-type peptidase activity"/>
    <property type="evidence" value="ECO:0007669"/>
    <property type="project" value="UniProtKB-KW"/>
</dbReference>
<dbReference type="EMBL" id="VBUT01000012">
    <property type="protein sequence ID" value="TLF73663.1"/>
    <property type="molecule type" value="Genomic_DNA"/>
</dbReference>
<dbReference type="Gene3D" id="1.10.530.10">
    <property type="match status" value="1"/>
</dbReference>
<evidence type="ECO:0000313" key="7">
    <source>
        <dbReference type="EMBL" id="TLG10246.1"/>
    </source>
</evidence>
<evidence type="ECO:0000313" key="9">
    <source>
        <dbReference type="Proteomes" id="UP000308349"/>
    </source>
</evidence>
<evidence type="ECO:0000256" key="4">
    <source>
        <dbReference type="ARBA" id="ARBA00022807"/>
    </source>
</evidence>
<dbReference type="SUPFAM" id="SSF53955">
    <property type="entry name" value="Lysozyme-like"/>
    <property type="match status" value="1"/>
</dbReference>
<evidence type="ECO:0000256" key="1">
    <source>
        <dbReference type="ARBA" id="ARBA00007074"/>
    </source>
</evidence>
<dbReference type="InterPro" id="IPR008258">
    <property type="entry name" value="Transglycosylase_SLT_dom_1"/>
</dbReference>
<dbReference type="RefSeq" id="WP_138452188.1">
    <property type="nucleotide sequence ID" value="NZ_JADLSC010000006.1"/>
</dbReference>
<dbReference type="Gene3D" id="3.90.1720.10">
    <property type="entry name" value="endopeptidase domain like (from Nostoc punctiforme)"/>
    <property type="match status" value="1"/>
</dbReference>
<evidence type="ECO:0000313" key="6">
    <source>
        <dbReference type="EMBL" id="TLF73663.1"/>
    </source>
</evidence>
<dbReference type="OrthoDB" id="5244330at2"/>
<dbReference type="Proteomes" id="UP000308349">
    <property type="component" value="Unassembled WGS sequence"/>
</dbReference>
<dbReference type="Pfam" id="PF01464">
    <property type="entry name" value="SLT"/>
    <property type="match status" value="1"/>
</dbReference>
<dbReference type="SUPFAM" id="SSF54001">
    <property type="entry name" value="Cysteine proteinases"/>
    <property type="match status" value="1"/>
</dbReference>
<dbReference type="PANTHER" id="PTHR47359:SF3">
    <property type="entry name" value="NLP_P60 DOMAIN-CONTAINING PROTEIN-RELATED"/>
    <property type="match status" value="1"/>
</dbReference>
<gene>
    <name evidence="6" type="ORF">FEK34_26610</name>
    <name evidence="7" type="ORF">FEK35_13670</name>
</gene>
<protein>
    <submittedName>
        <fullName evidence="7">Hydrolase Nlp/P60</fullName>
    </submittedName>
</protein>
<dbReference type="GO" id="GO:0006508">
    <property type="term" value="P:proteolysis"/>
    <property type="evidence" value="ECO:0007669"/>
    <property type="project" value="UniProtKB-KW"/>
</dbReference>
<comment type="similarity">
    <text evidence="1">Belongs to the peptidase C40 family.</text>
</comment>
<dbReference type="Proteomes" id="UP000306378">
    <property type="component" value="Unassembled WGS sequence"/>
</dbReference>
<proteinExistence type="inferred from homology"/>
<accession>A0A5R8PE95</accession>